<dbReference type="EMBL" id="GGEC01068549">
    <property type="protein sequence ID" value="MBX49033.1"/>
    <property type="molecule type" value="Transcribed_RNA"/>
</dbReference>
<accession>A0A2P2P316</accession>
<proteinExistence type="predicted"/>
<reference evidence="1" key="1">
    <citation type="submission" date="2018-02" db="EMBL/GenBank/DDBJ databases">
        <title>Rhizophora mucronata_Transcriptome.</title>
        <authorList>
            <person name="Meera S.P."/>
            <person name="Sreeshan A."/>
            <person name="Augustine A."/>
        </authorList>
    </citation>
    <scope>NUCLEOTIDE SEQUENCE</scope>
    <source>
        <tissue evidence="1">Leaf</tissue>
    </source>
</reference>
<protein>
    <submittedName>
        <fullName evidence="1">Uncharacterized protein</fullName>
    </submittedName>
</protein>
<evidence type="ECO:0000313" key="1">
    <source>
        <dbReference type="EMBL" id="MBX49033.1"/>
    </source>
</evidence>
<dbReference type="AlphaFoldDB" id="A0A2P2P316"/>
<organism evidence="1">
    <name type="scientific">Rhizophora mucronata</name>
    <name type="common">Asiatic mangrove</name>
    <dbReference type="NCBI Taxonomy" id="61149"/>
    <lineage>
        <taxon>Eukaryota</taxon>
        <taxon>Viridiplantae</taxon>
        <taxon>Streptophyta</taxon>
        <taxon>Embryophyta</taxon>
        <taxon>Tracheophyta</taxon>
        <taxon>Spermatophyta</taxon>
        <taxon>Magnoliopsida</taxon>
        <taxon>eudicotyledons</taxon>
        <taxon>Gunneridae</taxon>
        <taxon>Pentapetalae</taxon>
        <taxon>rosids</taxon>
        <taxon>fabids</taxon>
        <taxon>Malpighiales</taxon>
        <taxon>Rhizophoraceae</taxon>
        <taxon>Rhizophora</taxon>
    </lineage>
</organism>
<sequence>MRKAVIFCQIFLGANQ</sequence>
<name>A0A2P2P316_RHIMU</name>